<comment type="caution">
    <text evidence="1">The sequence shown here is derived from an EMBL/GenBank/DDBJ whole genome shotgun (WGS) entry which is preliminary data.</text>
</comment>
<proteinExistence type="predicted"/>
<evidence type="ECO:0000313" key="1">
    <source>
        <dbReference type="EMBL" id="CAD8129051.1"/>
    </source>
</evidence>
<keyword evidence="2" id="KW-1185">Reference proteome</keyword>
<gene>
    <name evidence="1" type="ORF">PSON_ATCC_30995.1.T2050021</name>
</gene>
<dbReference type="AlphaFoldDB" id="A0A8S1RKB6"/>
<evidence type="ECO:0000313" key="2">
    <source>
        <dbReference type="Proteomes" id="UP000692954"/>
    </source>
</evidence>
<accession>A0A8S1RKB6</accession>
<dbReference type="EMBL" id="CAJJDN010000205">
    <property type="protein sequence ID" value="CAD8129051.1"/>
    <property type="molecule type" value="Genomic_DNA"/>
</dbReference>
<reference evidence="1" key="1">
    <citation type="submission" date="2021-01" db="EMBL/GenBank/DDBJ databases">
        <authorList>
            <consortium name="Genoscope - CEA"/>
            <person name="William W."/>
        </authorList>
    </citation>
    <scope>NUCLEOTIDE SEQUENCE</scope>
</reference>
<protein>
    <submittedName>
        <fullName evidence="1">Uncharacterized protein</fullName>
    </submittedName>
</protein>
<sequence length="193" mass="23100">MIEKYFIHFFPFNLIFSEIYKVYQKLYGIDKQLIPENEEVEYHNKLFKPHAFNKKATLSNKVVIIVKVPIFNNQIKEIQISSKQLKLLFTKKNRILQLKLDFKQRIEVQMNQILNQQAKLNQEKLKQQHTQITILKQKYYIIIKAIDEPKQLNFTTSLQLKNGFSFIRSLSILEKQVKPIQKIRITIVPRLLD</sequence>
<dbReference type="Proteomes" id="UP000692954">
    <property type="component" value="Unassembled WGS sequence"/>
</dbReference>
<organism evidence="1 2">
    <name type="scientific">Paramecium sonneborni</name>
    <dbReference type="NCBI Taxonomy" id="65129"/>
    <lineage>
        <taxon>Eukaryota</taxon>
        <taxon>Sar</taxon>
        <taxon>Alveolata</taxon>
        <taxon>Ciliophora</taxon>
        <taxon>Intramacronucleata</taxon>
        <taxon>Oligohymenophorea</taxon>
        <taxon>Peniculida</taxon>
        <taxon>Parameciidae</taxon>
        <taxon>Paramecium</taxon>
    </lineage>
</organism>
<name>A0A8S1RKB6_9CILI</name>